<dbReference type="Proteomes" id="UP000680588">
    <property type="component" value="Chromosome"/>
</dbReference>
<gene>
    <name evidence="1" type="ORF">KG104_08400</name>
</gene>
<protein>
    <submittedName>
        <fullName evidence="1">DUF2332 domain-containing protein</fullName>
    </submittedName>
</protein>
<dbReference type="InterPro" id="IPR011200">
    <property type="entry name" value="UCP012608"/>
</dbReference>
<sequence>MDGVAGVYERFAEIEARGVSPLYEEWGRGISQDPAVCTLISSLPPIKRQPNLVFAAARLTGAPEQGYGQLRDWLIENWAEVVPVILTRSTQTNEAARCAVLLPVLSRLEGPLSLIEAGASAGLCLYPDRYSYRYDVGGRTEALDPGTGPSDVVVPCRISAAALPARLPDVVWRAGADLNPLNVNDSDQIEWLEALVWPEHDERRHRLRAAARLAASEPAHLLRGDLLDTIPGLIDQAPAGSRVVVFHSAVLVYLRSEDRERFVELMGTYPDVVWISNEGAGVLPTVTDQVHRAINGRTIVAVNGRARGLAGPHGQSYQSL</sequence>
<keyword evidence="2" id="KW-1185">Reference proteome</keyword>
<dbReference type="Pfam" id="PF10094">
    <property type="entry name" value="DUF2332"/>
    <property type="match status" value="1"/>
</dbReference>
<dbReference type="KEGG" id="asun:KG104_08400"/>
<reference evidence="1" key="1">
    <citation type="submission" date="2021-06" db="EMBL/GenBank/DDBJ databases">
        <title>Novel species in genus Arthrobacter.</title>
        <authorList>
            <person name="Zhang G."/>
        </authorList>
    </citation>
    <scope>NUCLEOTIDE SEQUENCE</scope>
    <source>
        <strain evidence="1">Zg-ZUI122</strain>
    </source>
</reference>
<evidence type="ECO:0000313" key="2">
    <source>
        <dbReference type="Proteomes" id="UP000680588"/>
    </source>
</evidence>
<dbReference type="AlphaFoldDB" id="A0A975S8C3"/>
<evidence type="ECO:0000313" key="1">
    <source>
        <dbReference type="EMBL" id="QWQ37709.1"/>
    </source>
</evidence>
<dbReference type="RefSeq" id="WP_207346709.1">
    <property type="nucleotide sequence ID" value="NZ_CP076456.1"/>
</dbReference>
<organism evidence="1 2">
    <name type="scientific">Arthrobacter sunyaminii</name>
    <dbReference type="NCBI Taxonomy" id="2816859"/>
    <lineage>
        <taxon>Bacteria</taxon>
        <taxon>Bacillati</taxon>
        <taxon>Actinomycetota</taxon>
        <taxon>Actinomycetes</taxon>
        <taxon>Micrococcales</taxon>
        <taxon>Micrococcaceae</taxon>
        <taxon>Arthrobacter</taxon>
    </lineage>
</organism>
<proteinExistence type="predicted"/>
<dbReference type="EMBL" id="CP076456">
    <property type="protein sequence ID" value="QWQ37709.1"/>
    <property type="molecule type" value="Genomic_DNA"/>
</dbReference>
<name>A0A975S8C3_9MICC</name>
<accession>A0A975S8C3</accession>